<dbReference type="Pfam" id="PF08700">
    <property type="entry name" value="VPS51_Exo84_N"/>
    <property type="match status" value="1"/>
</dbReference>
<keyword evidence="2" id="KW-0813">Transport</keyword>
<keyword evidence="4" id="KW-1185">Reference proteome</keyword>
<keyword evidence="2" id="KW-0445">Lipid transport</keyword>
<dbReference type="Proteomes" id="UP000001542">
    <property type="component" value="Unassembled WGS sequence"/>
</dbReference>
<dbReference type="PANTHER" id="PTHR15954">
    <property type="entry name" value="VACUOLAR PROTEIN SORTING-ASSOCIATED PROTEIN 51 HOMOLOG"/>
    <property type="match status" value="1"/>
</dbReference>
<dbReference type="PANTHER" id="PTHR15954:SF4">
    <property type="entry name" value="VACUOLAR PROTEIN SORTING-ASSOCIATED PROTEIN 51 HOMOLOG"/>
    <property type="match status" value="1"/>
</dbReference>
<evidence type="ECO:0000256" key="2">
    <source>
        <dbReference type="RuleBase" id="RU368010"/>
    </source>
</evidence>
<dbReference type="GO" id="GO:0000938">
    <property type="term" value="C:GARP complex"/>
    <property type="evidence" value="ECO:0000318"/>
    <property type="project" value="GO_Central"/>
</dbReference>
<dbReference type="GO" id="GO:0006869">
    <property type="term" value="P:lipid transport"/>
    <property type="evidence" value="ECO:0007669"/>
    <property type="project" value="UniProtKB-UniRule"/>
</dbReference>
<dbReference type="EMBL" id="DS113962">
    <property type="protein sequence ID" value="EAX92531.1"/>
    <property type="molecule type" value="Genomic_DNA"/>
</dbReference>
<dbReference type="VEuPathDB" id="TrichDB:TVAG_146270"/>
<dbReference type="VEuPathDB" id="TrichDB:TVAGG3_1051900"/>
<reference evidence="3" key="2">
    <citation type="journal article" date="2007" name="Science">
        <title>Draft genome sequence of the sexually transmitted pathogen Trichomonas vaginalis.</title>
        <authorList>
            <person name="Carlton J.M."/>
            <person name="Hirt R.P."/>
            <person name="Silva J.C."/>
            <person name="Delcher A.L."/>
            <person name="Schatz M."/>
            <person name="Zhao Q."/>
            <person name="Wortman J.R."/>
            <person name="Bidwell S.L."/>
            <person name="Alsmark U.C.M."/>
            <person name="Besteiro S."/>
            <person name="Sicheritz-Ponten T."/>
            <person name="Noel C.J."/>
            <person name="Dacks J.B."/>
            <person name="Foster P.G."/>
            <person name="Simillion C."/>
            <person name="Van de Peer Y."/>
            <person name="Miranda-Saavedra D."/>
            <person name="Barton G.J."/>
            <person name="Westrop G.D."/>
            <person name="Mueller S."/>
            <person name="Dessi D."/>
            <person name="Fiori P.L."/>
            <person name="Ren Q."/>
            <person name="Paulsen I."/>
            <person name="Zhang H."/>
            <person name="Bastida-Corcuera F.D."/>
            <person name="Simoes-Barbosa A."/>
            <person name="Brown M.T."/>
            <person name="Hayes R.D."/>
            <person name="Mukherjee M."/>
            <person name="Okumura C.Y."/>
            <person name="Schneider R."/>
            <person name="Smith A.J."/>
            <person name="Vanacova S."/>
            <person name="Villalvazo M."/>
            <person name="Haas B.J."/>
            <person name="Pertea M."/>
            <person name="Feldblyum T.V."/>
            <person name="Utterback T.R."/>
            <person name="Shu C.L."/>
            <person name="Osoegawa K."/>
            <person name="de Jong P.J."/>
            <person name="Hrdy I."/>
            <person name="Horvathova L."/>
            <person name="Zubacova Z."/>
            <person name="Dolezal P."/>
            <person name="Malik S.B."/>
            <person name="Logsdon J.M. Jr."/>
            <person name="Henze K."/>
            <person name="Gupta A."/>
            <person name="Wang C.C."/>
            <person name="Dunne R.L."/>
            <person name="Upcroft J.A."/>
            <person name="Upcroft P."/>
            <person name="White O."/>
            <person name="Salzberg S.L."/>
            <person name="Tang P."/>
            <person name="Chiu C.-H."/>
            <person name="Lee Y.-S."/>
            <person name="Embley T.M."/>
            <person name="Coombs G.H."/>
            <person name="Mottram J.C."/>
            <person name="Tachezy J."/>
            <person name="Fraser-Liggett C.M."/>
            <person name="Johnson P.J."/>
        </authorList>
    </citation>
    <scope>NUCLEOTIDE SEQUENCE [LARGE SCALE GENOMIC DNA]</scope>
    <source>
        <strain evidence="3">G3</strain>
    </source>
</reference>
<evidence type="ECO:0000313" key="4">
    <source>
        <dbReference type="Proteomes" id="UP000001542"/>
    </source>
</evidence>
<dbReference type="InParanoid" id="A2FRD0"/>
<dbReference type="GO" id="GO:0032456">
    <property type="term" value="P:endocytic recycling"/>
    <property type="evidence" value="ECO:0000318"/>
    <property type="project" value="GO_Central"/>
</dbReference>
<dbReference type="RefSeq" id="XP_001305461.1">
    <property type="nucleotide sequence ID" value="XM_001305460.1"/>
</dbReference>
<comment type="subcellular location">
    <subcellularLocation>
        <location evidence="2">Golgi apparatus</location>
        <location evidence="2">trans-Golgi network</location>
    </subcellularLocation>
</comment>
<dbReference type="SMR" id="A2FRD0"/>
<comment type="function">
    <text evidence="2">Acts as component of the GARP complex that is involved in retrograde transport from early and late endosomes to the trans-Golgi network (TGN).</text>
</comment>
<dbReference type="GO" id="GO:0005829">
    <property type="term" value="C:cytosol"/>
    <property type="evidence" value="ECO:0007669"/>
    <property type="project" value="GOC"/>
</dbReference>
<gene>
    <name evidence="3" type="ORF">TVAG_146270</name>
</gene>
<dbReference type="KEGG" id="tva:4750239"/>
<keyword evidence="2" id="KW-0653">Protein transport</keyword>
<dbReference type="GO" id="GO:0048193">
    <property type="term" value="P:Golgi vesicle transport"/>
    <property type="evidence" value="ECO:0000318"/>
    <property type="project" value="GO_Central"/>
</dbReference>
<sequence>MSNRPESSISMEFREFYCVGDTPKKEEDPTDINSSIFNAKLLFDKSTKTLSIHQLVAQEISLVADIESLDNDMQTLVYDNYTKFLNASDLVITFGDNISVLESQVSDLSNTLTKVASHNENISSGLHENREKIQRLIGIQRLLERIKFISRLPSILKSNLQKKNFNTAVKIWIKVEKILRTQQRFPSFSQIYEESTEIMKEIKNKITEQMLTSDITVENSVNDGVLLVQLGTSLILICSQLIHHQFLIVDNAIDEIELEDEPFTALSHLNESIIDHTSKFITLYKYNLIPLSPDEETKTKAETILTGFANKFFERILPILPSAKLSDLDSKKLAAYIRLFIDLFNVVVNESTIQQNIHKIIKNYTNQRVQKIFNSAFEIIENDDSSQLIGHFTSSFLSSIDTIVNEFEILSMLEHKECTQMLVQNFRLQLSNFSESVKNCPLEKSLLVAIISENMANDMIVKILAVLSRIDNDIPQSVLARELRTTFLSSSLVNVQRFIKYKRLAVEPIVLTFYDSEILERKKTTNEISKKSLDLVKEINEIWQTLDNFLPKVTEKSGSTSSHILYNTPIQPNFDGVRDETYNHIDRLFTSVNRLGLSKSVGLNKISIFSSIVIYTMKTILEIVRDSTFTSPAFNQVQVDMFYIYKSFNERVDNQDLFSTIIEEIVNSAADRTFNIEPFELAVIKKIVEEQPSVLTK</sequence>
<dbReference type="OrthoDB" id="203678at2759"/>
<proteinExistence type="inferred from homology"/>
<comment type="subunit">
    <text evidence="2">Component of the Golgi-associated retrograde protein (GARP) complex.</text>
</comment>
<evidence type="ECO:0000313" key="3">
    <source>
        <dbReference type="EMBL" id="EAX92531.1"/>
    </source>
</evidence>
<evidence type="ECO:0000256" key="1">
    <source>
        <dbReference type="ARBA" id="ARBA00006080"/>
    </source>
</evidence>
<comment type="similarity">
    <text evidence="1 2">Belongs to the VPS51 family.</text>
</comment>
<reference evidence="3" key="1">
    <citation type="submission" date="2006-10" db="EMBL/GenBank/DDBJ databases">
        <authorList>
            <person name="Amadeo P."/>
            <person name="Zhao Q."/>
            <person name="Wortman J."/>
            <person name="Fraser-Liggett C."/>
            <person name="Carlton J."/>
        </authorList>
    </citation>
    <scope>NUCLEOTIDE SEQUENCE</scope>
    <source>
        <strain evidence="3">G3</strain>
    </source>
</reference>
<name>A2FRD0_TRIV3</name>
<dbReference type="AlphaFoldDB" id="A2FRD0"/>
<accession>A2FRD0</accession>
<dbReference type="eggNOG" id="KOG2346">
    <property type="taxonomic scope" value="Eukaryota"/>
</dbReference>
<dbReference type="GO" id="GO:0007041">
    <property type="term" value="P:lysosomal transport"/>
    <property type="evidence" value="ECO:0000318"/>
    <property type="project" value="GO_Central"/>
</dbReference>
<dbReference type="GO" id="GO:0007030">
    <property type="term" value="P:Golgi organization"/>
    <property type="evidence" value="ECO:0000318"/>
    <property type="project" value="GO_Central"/>
</dbReference>
<dbReference type="GO" id="GO:0015031">
    <property type="term" value="P:protein transport"/>
    <property type="evidence" value="ECO:0007669"/>
    <property type="project" value="UniProtKB-UniRule"/>
</dbReference>
<dbReference type="GO" id="GO:1990745">
    <property type="term" value="C:EARP complex"/>
    <property type="evidence" value="ECO:0000318"/>
    <property type="project" value="GO_Central"/>
</dbReference>
<keyword evidence="2" id="KW-0333">Golgi apparatus</keyword>
<dbReference type="STRING" id="5722.A2FRD0"/>
<protein>
    <recommendedName>
        <fullName evidence="2">Vacuolar protein sorting-associated protein 51 homolog</fullName>
    </recommendedName>
</protein>
<organism evidence="3 4">
    <name type="scientific">Trichomonas vaginalis (strain ATCC PRA-98 / G3)</name>
    <dbReference type="NCBI Taxonomy" id="412133"/>
    <lineage>
        <taxon>Eukaryota</taxon>
        <taxon>Metamonada</taxon>
        <taxon>Parabasalia</taxon>
        <taxon>Trichomonadida</taxon>
        <taxon>Trichomonadidae</taxon>
        <taxon>Trichomonas</taxon>
    </lineage>
</organism>
<dbReference type="GO" id="GO:0042147">
    <property type="term" value="P:retrograde transport, endosome to Golgi"/>
    <property type="evidence" value="ECO:0000318"/>
    <property type="project" value="GO_Central"/>
</dbReference>
<dbReference type="GO" id="GO:0016020">
    <property type="term" value="C:membrane"/>
    <property type="evidence" value="ECO:0000318"/>
    <property type="project" value="GO_Central"/>
</dbReference>
<dbReference type="InterPro" id="IPR014812">
    <property type="entry name" value="Vps51"/>
</dbReference>